<evidence type="ECO:0000259" key="1">
    <source>
        <dbReference type="Pfam" id="PF06114"/>
    </source>
</evidence>
<dbReference type="Proteomes" id="UP000287857">
    <property type="component" value="Unassembled WGS sequence"/>
</dbReference>
<protein>
    <recommendedName>
        <fullName evidence="1">IrrE N-terminal-like domain-containing protein</fullName>
    </recommendedName>
</protein>
<gene>
    <name evidence="2" type="ORF">CBF37_08240</name>
</gene>
<dbReference type="OrthoDB" id="9816277at2"/>
<reference evidence="2 3" key="1">
    <citation type="submission" date="2017-05" db="EMBL/GenBank/DDBJ databases">
        <title>Vagococcus spp. assemblies.</title>
        <authorList>
            <person name="Gulvik C.A."/>
        </authorList>
    </citation>
    <scope>NUCLEOTIDE SEQUENCE [LARGE SCALE GENOMIC DNA]</scope>
    <source>
        <strain evidence="2 3">SS1995</strain>
    </source>
</reference>
<dbReference type="Gene3D" id="1.10.10.2910">
    <property type="match status" value="1"/>
</dbReference>
<dbReference type="RefSeq" id="WP_125984269.1">
    <property type="nucleotide sequence ID" value="NZ_NGJS01000011.1"/>
</dbReference>
<dbReference type="Pfam" id="PF06114">
    <property type="entry name" value="Peptidase_M78"/>
    <property type="match status" value="1"/>
</dbReference>
<dbReference type="EMBL" id="NGJS01000011">
    <property type="protein sequence ID" value="RST98290.1"/>
    <property type="molecule type" value="Genomic_DNA"/>
</dbReference>
<evidence type="ECO:0000313" key="2">
    <source>
        <dbReference type="EMBL" id="RST98290.1"/>
    </source>
</evidence>
<comment type="caution">
    <text evidence="2">The sequence shown here is derived from an EMBL/GenBank/DDBJ whole genome shotgun (WGS) entry which is preliminary data.</text>
</comment>
<sequence>MKENIRVAITSLYGLANTYDPFVIAELLNIDIYYVDFNKKPLGHCSTMLKETVITLDQSLKDSNQRFMVCAHELFHAINHQEYASYYSISKNTKSKMEHEANEFAIELLKMMYSEEFGYVAKSYKELGVYGVSEEMLEYM</sequence>
<feature type="domain" description="IrrE N-terminal-like" evidence="1">
    <location>
        <begin position="26"/>
        <end position="139"/>
    </location>
</feature>
<dbReference type="InterPro" id="IPR010359">
    <property type="entry name" value="IrrE_HExxH"/>
</dbReference>
<keyword evidence="3" id="KW-1185">Reference proteome</keyword>
<name>A0A429ZWV3_9ENTE</name>
<dbReference type="AlphaFoldDB" id="A0A429ZWV3"/>
<evidence type="ECO:0000313" key="3">
    <source>
        <dbReference type="Proteomes" id="UP000287857"/>
    </source>
</evidence>
<proteinExistence type="predicted"/>
<accession>A0A429ZWV3</accession>
<organism evidence="2 3">
    <name type="scientific">Vagococcus vulneris</name>
    <dbReference type="NCBI Taxonomy" id="1977869"/>
    <lineage>
        <taxon>Bacteria</taxon>
        <taxon>Bacillati</taxon>
        <taxon>Bacillota</taxon>
        <taxon>Bacilli</taxon>
        <taxon>Lactobacillales</taxon>
        <taxon>Enterococcaceae</taxon>
        <taxon>Vagococcus</taxon>
    </lineage>
</organism>